<dbReference type="RefSeq" id="WP_074751091.1">
    <property type="nucleotide sequence ID" value="NZ_FNCO01000002.1"/>
</dbReference>
<gene>
    <name evidence="2" type="ORF">SAMN05216605_102562</name>
</gene>
<sequence>MQTLRIALVFCVAAGASSALFARDLSKNERDLCTWGAGVAATAQQYKLAGLTLYGARNKMQARHFPQQWMRMSALGITEQTYDSASRMRPEGVKQVYYEGCTRHELARR</sequence>
<dbReference type="EMBL" id="FNCO01000002">
    <property type="protein sequence ID" value="SDG61344.1"/>
    <property type="molecule type" value="Genomic_DNA"/>
</dbReference>
<proteinExistence type="predicted"/>
<organism evidence="2 3">
    <name type="scientific">Pseudomonas abietaniphila</name>
    <dbReference type="NCBI Taxonomy" id="89065"/>
    <lineage>
        <taxon>Bacteria</taxon>
        <taxon>Pseudomonadati</taxon>
        <taxon>Pseudomonadota</taxon>
        <taxon>Gammaproteobacteria</taxon>
        <taxon>Pseudomonadales</taxon>
        <taxon>Pseudomonadaceae</taxon>
        <taxon>Pseudomonas</taxon>
    </lineage>
</organism>
<keyword evidence="3" id="KW-1185">Reference proteome</keyword>
<accession>A0A1G7VNN7</accession>
<evidence type="ECO:0000256" key="1">
    <source>
        <dbReference type="SAM" id="SignalP"/>
    </source>
</evidence>
<reference evidence="3" key="1">
    <citation type="submission" date="2016-10" db="EMBL/GenBank/DDBJ databases">
        <authorList>
            <person name="Varghese N."/>
            <person name="Submissions S."/>
        </authorList>
    </citation>
    <scope>NUCLEOTIDE SEQUENCE [LARGE SCALE GENOMIC DNA]</scope>
    <source>
        <strain evidence="3">ATCC 700689</strain>
    </source>
</reference>
<keyword evidence="1" id="KW-0732">Signal</keyword>
<protein>
    <recommendedName>
        <fullName evidence="4">Valyl-tRNA synthetase</fullName>
    </recommendedName>
</protein>
<evidence type="ECO:0008006" key="4">
    <source>
        <dbReference type="Google" id="ProtNLM"/>
    </source>
</evidence>
<dbReference type="OrthoDB" id="6981745at2"/>
<evidence type="ECO:0000313" key="2">
    <source>
        <dbReference type="EMBL" id="SDG61344.1"/>
    </source>
</evidence>
<feature type="chain" id="PRO_5010212442" description="Valyl-tRNA synthetase" evidence="1">
    <location>
        <begin position="23"/>
        <end position="109"/>
    </location>
</feature>
<evidence type="ECO:0000313" key="3">
    <source>
        <dbReference type="Proteomes" id="UP000182894"/>
    </source>
</evidence>
<feature type="signal peptide" evidence="1">
    <location>
        <begin position="1"/>
        <end position="22"/>
    </location>
</feature>
<dbReference type="Proteomes" id="UP000182894">
    <property type="component" value="Unassembled WGS sequence"/>
</dbReference>
<name>A0A1G7VNN7_9PSED</name>
<dbReference type="AlphaFoldDB" id="A0A1G7VNN7"/>